<dbReference type="InParanoid" id="A0A139WEF6"/>
<dbReference type="PROSITE" id="PS50405">
    <property type="entry name" value="GST_CTER"/>
    <property type="match status" value="1"/>
</dbReference>
<keyword evidence="2" id="KW-0648">Protein biosynthesis</keyword>
<dbReference type="KEGG" id="tca:661560"/>
<dbReference type="Pfam" id="PF21972">
    <property type="entry name" value="Arc1p_N_like"/>
    <property type="match status" value="1"/>
</dbReference>
<protein>
    <submittedName>
        <fullName evidence="2">Eukaryotic translation elongation factor 1 epsilon-1-like Protein</fullName>
    </submittedName>
</protein>
<dbReference type="PANTHER" id="PTHR44490">
    <property type="entry name" value="EUKARYOTIC TRANSLATION ELONGATION FACTOR 1 EPSILON-1"/>
    <property type="match status" value="1"/>
</dbReference>
<dbReference type="GO" id="GO:0003746">
    <property type="term" value="F:translation elongation factor activity"/>
    <property type="evidence" value="ECO:0007669"/>
    <property type="project" value="UniProtKB-KW"/>
</dbReference>
<reference evidence="2 3" key="1">
    <citation type="journal article" date="2008" name="Nature">
        <title>The genome of the model beetle and pest Tribolium castaneum.</title>
        <authorList>
            <consortium name="Tribolium Genome Sequencing Consortium"/>
            <person name="Richards S."/>
            <person name="Gibbs R.A."/>
            <person name="Weinstock G.M."/>
            <person name="Brown S.J."/>
            <person name="Denell R."/>
            <person name="Beeman R.W."/>
            <person name="Gibbs R."/>
            <person name="Beeman R.W."/>
            <person name="Brown S.J."/>
            <person name="Bucher G."/>
            <person name="Friedrich M."/>
            <person name="Grimmelikhuijzen C.J."/>
            <person name="Klingler M."/>
            <person name="Lorenzen M."/>
            <person name="Richards S."/>
            <person name="Roth S."/>
            <person name="Schroder R."/>
            <person name="Tautz D."/>
            <person name="Zdobnov E.M."/>
            <person name="Muzny D."/>
            <person name="Gibbs R.A."/>
            <person name="Weinstock G.M."/>
            <person name="Attaway T."/>
            <person name="Bell S."/>
            <person name="Buhay C.J."/>
            <person name="Chandrabose M.N."/>
            <person name="Chavez D."/>
            <person name="Clerk-Blankenburg K.P."/>
            <person name="Cree A."/>
            <person name="Dao M."/>
            <person name="Davis C."/>
            <person name="Chacko J."/>
            <person name="Dinh H."/>
            <person name="Dugan-Rocha S."/>
            <person name="Fowler G."/>
            <person name="Garner T.T."/>
            <person name="Garnes J."/>
            <person name="Gnirke A."/>
            <person name="Hawes A."/>
            <person name="Hernandez J."/>
            <person name="Hines S."/>
            <person name="Holder M."/>
            <person name="Hume J."/>
            <person name="Jhangiani S.N."/>
            <person name="Joshi V."/>
            <person name="Khan Z.M."/>
            <person name="Jackson L."/>
            <person name="Kovar C."/>
            <person name="Kowis A."/>
            <person name="Lee S."/>
            <person name="Lewis L.R."/>
            <person name="Margolis J."/>
            <person name="Morgan M."/>
            <person name="Nazareth L.V."/>
            <person name="Nguyen N."/>
            <person name="Okwuonu G."/>
            <person name="Parker D."/>
            <person name="Richards S."/>
            <person name="Ruiz S.J."/>
            <person name="Santibanez J."/>
            <person name="Savard J."/>
            <person name="Scherer S.E."/>
            <person name="Schneider B."/>
            <person name="Sodergren E."/>
            <person name="Tautz D."/>
            <person name="Vattahil S."/>
            <person name="Villasana D."/>
            <person name="White C.S."/>
            <person name="Wright R."/>
            <person name="Park Y."/>
            <person name="Beeman R.W."/>
            <person name="Lord J."/>
            <person name="Oppert B."/>
            <person name="Lorenzen M."/>
            <person name="Brown S."/>
            <person name="Wang L."/>
            <person name="Savard J."/>
            <person name="Tautz D."/>
            <person name="Richards S."/>
            <person name="Weinstock G."/>
            <person name="Gibbs R.A."/>
            <person name="Liu Y."/>
            <person name="Worley K."/>
            <person name="Weinstock G."/>
            <person name="Elsik C.G."/>
            <person name="Reese J.T."/>
            <person name="Elhaik E."/>
            <person name="Landan G."/>
            <person name="Graur D."/>
            <person name="Arensburger P."/>
            <person name="Atkinson P."/>
            <person name="Beeman R.W."/>
            <person name="Beidler J."/>
            <person name="Brown S.J."/>
            <person name="Demuth J.P."/>
            <person name="Drury D.W."/>
            <person name="Du Y.Z."/>
            <person name="Fujiwara H."/>
            <person name="Lorenzen M."/>
            <person name="Maselli V."/>
            <person name="Osanai M."/>
            <person name="Park Y."/>
            <person name="Robertson H.M."/>
            <person name="Tu Z."/>
            <person name="Wang J.J."/>
            <person name="Wang S."/>
            <person name="Richards S."/>
            <person name="Song H."/>
            <person name="Zhang L."/>
            <person name="Sodergren E."/>
            <person name="Werner D."/>
            <person name="Stanke M."/>
            <person name="Morgenstern B."/>
            <person name="Solovyev V."/>
            <person name="Kosarev P."/>
            <person name="Brown G."/>
            <person name="Chen H.C."/>
            <person name="Ermolaeva O."/>
            <person name="Hlavina W."/>
            <person name="Kapustin Y."/>
            <person name="Kiryutin B."/>
            <person name="Kitts P."/>
            <person name="Maglott D."/>
            <person name="Pruitt K."/>
            <person name="Sapojnikov V."/>
            <person name="Souvorov A."/>
            <person name="Mackey A.J."/>
            <person name="Waterhouse R.M."/>
            <person name="Wyder S."/>
            <person name="Zdobnov E.M."/>
            <person name="Zdobnov E.M."/>
            <person name="Wyder S."/>
            <person name="Kriventseva E.V."/>
            <person name="Kadowaki T."/>
            <person name="Bork P."/>
            <person name="Aranda M."/>
            <person name="Bao R."/>
            <person name="Beermann A."/>
            <person name="Berns N."/>
            <person name="Bolognesi R."/>
            <person name="Bonneton F."/>
            <person name="Bopp D."/>
            <person name="Brown S.J."/>
            <person name="Bucher G."/>
            <person name="Butts T."/>
            <person name="Chaumot A."/>
            <person name="Denell R.E."/>
            <person name="Ferrier D.E."/>
            <person name="Friedrich M."/>
            <person name="Gordon C.M."/>
            <person name="Jindra M."/>
            <person name="Klingler M."/>
            <person name="Lan Q."/>
            <person name="Lattorff H.M."/>
            <person name="Laudet V."/>
            <person name="von Levetsow C."/>
            <person name="Liu Z."/>
            <person name="Lutz R."/>
            <person name="Lynch J.A."/>
            <person name="da Fonseca R.N."/>
            <person name="Posnien N."/>
            <person name="Reuter R."/>
            <person name="Roth S."/>
            <person name="Savard J."/>
            <person name="Schinko J.B."/>
            <person name="Schmitt C."/>
            <person name="Schoppmeier M."/>
            <person name="Schroder R."/>
            <person name="Shippy T.D."/>
            <person name="Simonnet F."/>
            <person name="Marques-Souza H."/>
            <person name="Tautz D."/>
            <person name="Tomoyasu Y."/>
            <person name="Trauner J."/>
            <person name="Van der Zee M."/>
            <person name="Vervoort M."/>
            <person name="Wittkopp N."/>
            <person name="Wimmer E.A."/>
            <person name="Yang X."/>
            <person name="Jones A.K."/>
            <person name="Sattelle D.B."/>
            <person name="Ebert P.R."/>
            <person name="Nelson D."/>
            <person name="Scott J.G."/>
            <person name="Beeman R.W."/>
            <person name="Muthukrishnan S."/>
            <person name="Kramer K.J."/>
            <person name="Arakane Y."/>
            <person name="Beeman R.W."/>
            <person name="Zhu Q."/>
            <person name="Hogenkamp D."/>
            <person name="Dixit R."/>
            <person name="Oppert B."/>
            <person name="Jiang H."/>
            <person name="Zou Z."/>
            <person name="Marshall J."/>
            <person name="Elpidina E."/>
            <person name="Vinokurov K."/>
            <person name="Oppert C."/>
            <person name="Zou Z."/>
            <person name="Evans J."/>
            <person name="Lu Z."/>
            <person name="Zhao P."/>
            <person name="Sumathipala N."/>
            <person name="Altincicek B."/>
            <person name="Vilcinskas A."/>
            <person name="Williams M."/>
            <person name="Hultmark D."/>
            <person name="Hetru C."/>
            <person name="Jiang H."/>
            <person name="Grimmelikhuijzen C.J."/>
            <person name="Hauser F."/>
            <person name="Cazzamali G."/>
            <person name="Williamson M."/>
            <person name="Park Y."/>
            <person name="Li B."/>
            <person name="Tanaka Y."/>
            <person name="Predel R."/>
            <person name="Neupert S."/>
            <person name="Schachtner J."/>
            <person name="Verleyen P."/>
            <person name="Raible F."/>
            <person name="Bork P."/>
            <person name="Friedrich M."/>
            <person name="Walden K.K."/>
            <person name="Robertson H.M."/>
            <person name="Angeli S."/>
            <person name="Foret S."/>
            <person name="Bucher G."/>
            <person name="Schuetz S."/>
            <person name="Maleszka R."/>
            <person name="Wimmer E.A."/>
            <person name="Beeman R.W."/>
            <person name="Lorenzen M."/>
            <person name="Tomoyasu Y."/>
            <person name="Miller S.C."/>
            <person name="Grossmann D."/>
            <person name="Bucher G."/>
        </authorList>
    </citation>
    <scope>NUCLEOTIDE SEQUENCE [LARGE SCALE GENOMIC DNA]</scope>
    <source>
        <strain evidence="2 3">Georgia GA2</strain>
    </source>
</reference>
<accession>A0A139WEF6</accession>
<dbReference type="EMBL" id="KQ971354">
    <property type="protein sequence ID" value="KYB26302.1"/>
    <property type="molecule type" value="Genomic_DNA"/>
</dbReference>
<dbReference type="Gene3D" id="1.20.1050.10">
    <property type="match status" value="1"/>
</dbReference>
<dbReference type="InterPro" id="IPR036282">
    <property type="entry name" value="Glutathione-S-Trfase_C_sf"/>
</dbReference>
<feature type="domain" description="GST C-terminal" evidence="1">
    <location>
        <begin position="37"/>
        <end position="170"/>
    </location>
</feature>
<name>A0A139WEF6_TRICA</name>
<dbReference type="GO" id="GO:0043517">
    <property type="term" value="P:positive regulation of DNA damage response, signal transduction by p53 class mediator"/>
    <property type="evidence" value="ECO:0007669"/>
    <property type="project" value="InterPro"/>
</dbReference>
<dbReference type="InterPro" id="IPR053836">
    <property type="entry name" value="Arc1-like_N"/>
</dbReference>
<dbReference type="AlphaFoldDB" id="A0A139WEF6"/>
<evidence type="ECO:0000313" key="3">
    <source>
        <dbReference type="Proteomes" id="UP000007266"/>
    </source>
</evidence>
<gene>
    <name evidence="2" type="primary">AUGUSTUS-3.0.2_33706</name>
    <name evidence="2" type="ORF">TcasGA2_TC033706</name>
</gene>
<evidence type="ECO:0000259" key="1">
    <source>
        <dbReference type="PROSITE" id="PS50405"/>
    </source>
</evidence>
<dbReference type="PANTHER" id="PTHR44490:SF1">
    <property type="entry name" value="EUKARYOTIC TRANSLATION ELONGATION FACTOR 1 EPSILON-1"/>
    <property type="match status" value="1"/>
</dbReference>
<sequence length="172" mass="19554">MVVNALKPLNQIATFLKVQPGKITLDDDSMPVRVVNKNTSSGYINIILELVKEGKASLEGCSDLEKALIRQWIEYGFVYVAKADNPQQILKELNAVLATRTYLVAHKLTIADVFLYYFLQDIMGKLSILEKEKYSHVSRWFDNLQQNSSIRQSNKLVNFDTLYLASVAPARR</sequence>
<keyword evidence="2" id="KW-0251">Elongation factor</keyword>
<dbReference type="STRING" id="7070.A0A139WEF6"/>
<dbReference type="SUPFAM" id="SSF47616">
    <property type="entry name" value="GST C-terminal domain-like"/>
    <property type="match status" value="1"/>
</dbReference>
<reference evidence="2 3" key="2">
    <citation type="journal article" date="2010" name="Nucleic Acids Res.">
        <title>BeetleBase in 2010: revisions to provide comprehensive genomic information for Tribolium castaneum.</title>
        <authorList>
            <person name="Kim H.S."/>
            <person name="Murphy T."/>
            <person name="Xia J."/>
            <person name="Caragea D."/>
            <person name="Park Y."/>
            <person name="Beeman R.W."/>
            <person name="Lorenzen M.D."/>
            <person name="Butcher S."/>
            <person name="Manak J.R."/>
            <person name="Brown S.J."/>
        </authorList>
    </citation>
    <scope>GENOME REANNOTATION</scope>
    <source>
        <strain evidence="2 3">Georgia GA2</strain>
    </source>
</reference>
<dbReference type="InterPro" id="IPR010987">
    <property type="entry name" value="Glutathione-S-Trfase_C-like"/>
</dbReference>
<dbReference type="InterPro" id="IPR053837">
    <property type="entry name" value="AIMP3/p18_C"/>
</dbReference>
<dbReference type="CDD" id="cd10305">
    <property type="entry name" value="GST_C_AIMP3"/>
    <property type="match status" value="1"/>
</dbReference>
<organism evidence="2 3">
    <name type="scientific">Tribolium castaneum</name>
    <name type="common">Red flour beetle</name>
    <dbReference type="NCBI Taxonomy" id="7070"/>
    <lineage>
        <taxon>Eukaryota</taxon>
        <taxon>Metazoa</taxon>
        <taxon>Ecdysozoa</taxon>
        <taxon>Arthropoda</taxon>
        <taxon>Hexapoda</taxon>
        <taxon>Insecta</taxon>
        <taxon>Pterygota</taxon>
        <taxon>Neoptera</taxon>
        <taxon>Endopterygota</taxon>
        <taxon>Coleoptera</taxon>
        <taxon>Polyphaga</taxon>
        <taxon>Cucujiformia</taxon>
        <taxon>Tenebrionidae</taxon>
        <taxon>Tenebrionidae incertae sedis</taxon>
        <taxon>Tribolium</taxon>
    </lineage>
</organism>
<dbReference type="InterPro" id="IPR042450">
    <property type="entry name" value="EEF1E1"/>
</dbReference>
<dbReference type="FunCoup" id="A0A139WEF6">
    <property type="interactions" value="939"/>
</dbReference>
<dbReference type="OMA" id="NWATGTH"/>
<dbReference type="OrthoDB" id="19141at2759"/>
<dbReference type="Proteomes" id="UP000007266">
    <property type="component" value="Linkage group 7"/>
</dbReference>
<dbReference type="GO" id="GO:0017101">
    <property type="term" value="C:aminoacyl-tRNA synthetase multienzyme complex"/>
    <property type="evidence" value="ECO:0000318"/>
    <property type="project" value="GO_Central"/>
</dbReference>
<dbReference type="GO" id="GO:0005634">
    <property type="term" value="C:nucleus"/>
    <property type="evidence" value="ECO:0000318"/>
    <property type="project" value="GO_Central"/>
</dbReference>
<keyword evidence="3" id="KW-1185">Reference proteome</keyword>
<dbReference type="GO" id="GO:0005737">
    <property type="term" value="C:cytoplasm"/>
    <property type="evidence" value="ECO:0000318"/>
    <property type="project" value="GO_Central"/>
</dbReference>
<proteinExistence type="predicted"/>
<evidence type="ECO:0000313" key="2">
    <source>
        <dbReference type="EMBL" id="KYB26302.1"/>
    </source>
</evidence>